<organism evidence="1 2">
    <name type="scientific">Clonorchis sinensis</name>
    <name type="common">Chinese liver fluke</name>
    <dbReference type="NCBI Taxonomy" id="79923"/>
    <lineage>
        <taxon>Eukaryota</taxon>
        <taxon>Metazoa</taxon>
        <taxon>Spiralia</taxon>
        <taxon>Lophotrochozoa</taxon>
        <taxon>Platyhelminthes</taxon>
        <taxon>Trematoda</taxon>
        <taxon>Digenea</taxon>
        <taxon>Opisthorchiida</taxon>
        <taxon>Opisthorchiata</taxon>
        <taxon>Opisthorchiidae</taxon>
        <taxon>Clonorchis</taxon>
    </lineage>
</organism>
<evidence type="ECO:0000313" key="2">
    <source>
        <dbReference type="Proteomes" id="UP000286415"/>
    </source>
</evidence>
<dbReference type="InParanoid" id="A0A3R7ENA3"/>
<reference evidence="1 2" key="2">
    <citation type="journal article" date="2021" name="Genomics">
        <title>High-quality reference genome for Clonorchis sinensis.</title>
        <authorList>
            <person name="Young N.D."/>
            <person name="Stroehlein A.J."/>
            <person name="Kinkar L."/>
            <person name="Wang T."/>
            <person name="Sohn W.M."/>
            <person name="Chang B.C.H."/>
            <person name="Kaur P."/>
            <person name="Weisz D."/>
            <person name="Dudchenko O."/>
            <person name="Aiden E.L."/>
            <person name="Korhonen P.K."/>
            <person name="Gasser R.B."/>
        </authorList>
    </citation>
    <scope>NUCLEOTIDE SEQUENCE [LARGE SCALE GENOMIC DNA]</scope>
    <source>
        <strain evidence="1">Cs-k2</strain>
    </source>
</reference>
<proteinExistence type="predicted"/>
<reference evidence="1 2" key="1">
    <citation type="journal article" date="2018" name="Biotechnol. Adv.">
        <title>Improved genomic resources and new bioinformatic workflow for the carcinogenic parasite Clonorchis sinensis: Biotechnological implications.</title>
        <authorList>
            <person name="Wang D."/>
            <person name="Korhonen P.K."/>
            <person name="Gasser R.B."/>
            <person name="Young N.D."/>
        </authorList>
    </citation>
    <scope>NUCLEOTIDE SEQUENCE [LARGE SCALE GENOMIC DNA]</scope>
    <source>
        <strain evidence="1">Cs-k2</strain>
    </source>
</reference>
<protein>
    <submittedName>
        <fullName evidence="1">Uncharacterized protein</fullName>
    </submittedName>
</protein>
<dbReference type="EMBL" id="NIRI02000056">
    <property type="protein sequence ID" value="KAG5445184.1"/>
    <property type="molecule type" value="Genomic_DNA"/>
</dbReference>
<dbReference type="AlphaFoldDB" id="A0A3R7ENA3"/>
<evidence type="ECO:0000313" key="1">
    <source>
        <dbReference type="EMBL" id="KAG5445184.1"/>
    </source>
</evidence>
<comment type="caution">
    <text evidence="1">The sequence shown here is derived from an EMBL/GenBank/DDBJ whole genome shotgun (WGS) entry which is preliminary data.</text>
</comment>
<accession>A0A3R7ENA3</accession>
<name>A0A3R7ENA3_CLOSI</name>
<dbReference type="Proteomes" id="UP000286415">
    <property type="component" value="Unassembled WGS sequence"/>
</dbReference>
<sequence length="189" mass="20908">MSPKGSTRAGILPAHERFRPSWNSSGRRSPRVFNLNPSCTKFANYTHLHTNLVLTGDSTDNLVHDILRHFNLLVYALKTRSPATTCPCFVDYASIMGEIAQRLERERTDRKVHGSNPASASRLPLSRLGQPGSIPALVLPSGGMAARHRKGATAERFFLCSHLRGKGTASQLHRPQMDTNTLSYLSPLY</sequence>
<keyword evidence="2" id="KW-1185">Reference proteome</keyword>
<gene>
    <name evidence="1" type="ORF">CSKR_103357</name>
</gene>